<protein>
    <submittedName>
        <fullName evidence="5">Lytic transglycosylase domain-containing protein</fullName>
    </submittedName>
</protein>
<feature type="domain" description="Transglycosylase SLT" evidence="4">
    <location>
        <begin position="152"/>
        <end position="247"/>
    </location>
</feature>
<dbReference type="RefSeq" id="WP_171319436.1">
    <property type="nucleotide sequence ID" value="NZ_JABFCY010000018.1"/>
</dbReference>
<dbReference type="AlphaFoldDB" id="A0A849KXY6"/>
<name>A0A849KXY6_9HYPH</name>
<dbReference type="EMBL" id="JABFCY010000018">
    <property type="protein sequence ID" value="NNU63064.1"/>
    <property type="molecule type" value="Genomic_DNA"/>
</dbReference>
<accession>A0A849KXY6</accession>
<dbReference type="CDD" id="cd00254">
    <property type="entry name" value="LT-like"/>
    <property type="match status" value="1"/>
</dbReference>
<evidence type="ECO:0000313" key="5">
    <source>
        <dbReference type="EMBL" id="NNU63064.1"/>
    </source>
</evidence>
<dbReference type="InterPro" id="IPR023346">
    <property type="entry name" value="Lysozyme-like_dom_sf"/>
</dbReference>
<dbReference type="Gene3D" id="1.10.530.10">
    <property type="match status" value="1"/>
</dbReference>
<organism evidence="5 6">
    <name type="scientific">Ochrobactrum soli</name>
    <dbReference type="NCBI Taxonomy" id="2448455"/>
    <lineage>
        <taxon>Bacteria</taxon>
        <taxon>Pseudomonadati</taxon>
        <taxon>Pseudomonadota</taxon>
        <taxon>Alphaproteobacteria</taxon>
        <taxon>Hyphomicrobiales</taxon>
        <taxon>Brucellaceae</taxon>
        <taxon>Brucella/Ochrobactrum group</taxon>
        <taxon>Ochrobactrum</taxon>
    </lineage>
</organism>
<dbReference type="PROSITE" id="PS51257">
    <property type="entry name" value="PROKAR_LIPOPROTEIN"/>
    <property type="match status" value="1"/>
</dbReference>
<evidence type="ECO:0000313" key="6">
    <source>
        <dbReference type="Proteomes" id="UP000574931"/>
    </source>
</evidence>
<comment type="similarity">
    <text evidence="2">Belongs to the virb1 family.</text>
</comment>
<dbReference type="Proteomes" id="UP000574931">
    <property type="component" value="Unassembled WGS sequence"/>
</dbReference>
<feature type="signal peptide" evidence="3">
    <location>
        <begin position="1"/>
        <end position="26"/>
    </location>
</feature>
<dbReference type="InterPro" id="IPR008258">
    <property type="entry name" value="Transglycosylase_SLT_dom_1"/>
</dbReference>
<evidence type="ECO:0000256" key="1">
    <source>
        <dbReference type="ARBA" id="ARBA00007734"/>
    </source>
</evidence>
<keyword evidence="3" id="KW-0732">Signal</keyword>
<reference evidence="5 6" key="1">
    <citation type="submission" date="2020-05" db="EMBL/GenBank/DDBJ databases">
        <title>Draft Genome Sequence of Ochrobactrum soli Isolated from Stable Fly Gut.</title>
        <authorList>
            <person name="Pileggi M.T."/>
            <person name="Vazhakkala L.J."/>
            <person name="Wong C.N."/>
        </authorList>
    </citation>
    <scope>NUCLEOTIDE SEQUENCE [LARGE SCALE GENOMIC DNA]</scope>
    <source>
        <strain evidence="5 6">MTP-C0764</strain>
    </source>
</reference>
<evidence type="ECO:0000256" key="2">
    <source>
        <dbReference type="ARBA" id="ARBA00009387"/>
    </source>
</evidence>
<keyword evidence="6" id="KW-1185">Reference proteome</keyword>
<dbReference type="Pfam" id="PF01464">
    <property type="entry name" value="SLT"/>
    <property type="match status" value="1"/>
</dbReference>
<feature type="chain" id="PRO_5032641538" evidence="3">
    <location>
        <begin position="27"/>
        <end position="314"/>
    </location>
</feature>
<comment type="caution">
    <text evidence="5">The sequence shown here is derived from an EMBL/GenBank/DDBJ whole genome shotgun (WGS) entry which is preliminary data.</text>
</comment>
<dbReference type="SUPFAM" id="SSF53955">
    <property type="entry name" value="Lysozyme-like"/>
    <property type="match status" value="1"/>
</dbReference>
<comment type="similarity">
    <text evidence="1">Belongs to the transglycosylase Slt family.</text>
</comment>
<evidence type="ECO:0000259" key="4">
    <source>
        <dbReference type="Pfam" id="PF01464"/>
    </source>
</evidence>
<gene>
    <name evidence="5" type="ORF">HKX02_22815</name>
</gene>
<dbReference type="PANTHER" id="PTHR37423:SF2">
    <property type="entry name" value="MEMBRANE-BOUND LYTIC MUREIN TRANSGLYCOSYLASE C"/>
    <property type="match status" value="1"/>
</dbReference>
<dbReference type="PANTHER" id="PTHR37423">
    <property type="entry name" value="SOLUBLE LYTIC MUREIN TRANSGLYCOSYLASE-RELATED"/>
    <property type="match status" value="1"/>
</dbReference>
<evidence type="ECO:0000256" key="3">
    <source>
        <dbReference type="SAM" id="SignalP"/>
    </source>
</evidence>
<proteinExistence type="inferred from homology"/>
<sequence>MEGLSIKALLLSAALYAPLGIAAACAEEAGVIAPFLQDNGVKPSAQNASGSPSVLTVFNRRWPSESKEFVVGADGVVAIEDKSGNEPKTSNHIGNIQSAYVSSGLQSEITNTDISNPKESPQFGNFTLDKHAAVSVPECGPSPLTPDEIKSLVEQAARRHHVDALFATAITWAESQFDRSRNSDKGARGPMQLMPKTAERFGVRDVCDPASNIDGGVKYLRVLLNEFQNPLLVAAAYNAGESRIYEYGGVPPFKETVGYVAKVVNYQLGVAMPAPKKKLVGGGRTSSPVIASDTESGVIAVKKTGTFVGGVMHF</sequence>